<dbReference type="InterPro" id="IPR057842">
    <property type="entry name" value="WH_MER3"/>
</dbReference>
<evidence type="ECO:0000313" key="11">
    <source>
        <dbReference type="EnsemblMetazoa" id="XP_029345904.1"/>
    </source>
</evidence>
<sequence>MEKDYSHYEEILIGSHFIESHLHKYLIEHMNAEIFLGTIYNVTVAMEWIRSTFLYVRACKSPQNYGMIKNLNIQEIENRLQNLCLTEIKALACTGLINFVDENNEITSKPECEIMAKYSISFVTMKKYMQLKGTESLNDMIQLLAHSKEFDLLQATLGTLRITDSSLAQDATLRDITFKGTKFEIARVACILAKCVTTKLWEQSKFVSKLIPRVGQVLSGEFVLNGKTTLKSIRDTDPRELERFLNRQPPFGNHIHDFIRQIPKYRVRATFDEISEQVIVTLLLIDHDNISANVILQTVSVLVGDSENRLLKVQQIR</sequence>
<dbReference type="GeneID" id="115034175"/>
<dbReference type="GO" id="GO:0005524">
    <property type="term" value="F:ATP binding"/>
    <property type="evidence" value="ECO:0007669"/>
    <property type="project" value="UniProtKB-KW"/>
</dbReference>
<keyword evidence="1" id="KW-0547">Nucleotide-binding</keyword>
<dbReference type="GO" id="GO:0051321">
    <property type="term" value="P:meiotic cell cycle"/>
    <property type="evidence" value="ECO:0007669"/>
    <property type="project" value="UniProtKB-KW"/>
</dbReference>
<dbReference type="EnsemblMetazoa" id="XM_029490044.1">
    <property type="protein sequence ID" value="XP_029345904.1"/>
    <property type="gene ID" value="LOC115034175"/>
</dbReference>
<dbReference type="AlphaFoldDB" id="A0A8R2NU16"/>
<dbReference type="Gene3D" id="1.10.3380.10">
    <property type="entry name" value="Sec63 N-terminal domain-like domain"/>
    <property type="match status" value="1"/>
</dbReference>
<dbReference type="EC" id="5.6.2.4" evidence="8"/>
<evidence type="ECO:0000256" key="7">
    <source>
        <dbReference type="ARBA" id="ARBA00034617"/>
    </source>
</evidence>
<keyword evidence="5" id="KW-0413">Isomerase</keyword>
<evidence type="ECO:0000313" key="12">
    <source>
        <dbReference type="Proteomes" id="UP000007819"/>
    </source>
</evidence>
<dbReference type="PANTHER" id="PTHR47835:SF3">
    <property type="entry name" value="HELICASE FOR MEIOSIS 1"/>
    <property type="match status" value="1"/>
</dbReference>
<dbReference type="Pfam" id="PF02889">
    <property type="entry name" value="Sec63"/>
    <property type="match status" value="1"/>
</dbReference>
<evidence type="ECO:0000256" key="5">
    <source>
        <dbReference type="ARBA" id="ARBA00023235"/>
    </source>
</evidence>
<keyword evidence="2" id="KW-0378">Hydrolase</keyword>
<evidence type="ECO:0000256" key="3">
    <source>
        <dbReference type="ARBA" id="ARBA00022806"/>
    </source>
</evidence>
<evidence type="ECO:0000256" key="1">
    <source>
        <dbReference type="ARBA" id="ARBA00022741"/>
    </source>
</evidence>
<dbReference type="Gene3D" id="1.10.10.10">
    <property type="entry name" value="Winged helix-like DNA-binding domain superfamily/Winged helix DNA-binding domain"/>
    <property type="match status" value="1"/>
</dbReference>
<dbReference type="GO" id="GO:0043138">
    <property type="term" value="F:3'-5' DNA helicase activity"/>
    <property type="evidence" value="ECO:0007669"/>
    <property type="project" value="UniProtKB-EC"/>
</dbReference>
<feature type="domain" description="SEC63" evidence="10">
    <location>
        <begin position="108"/>
        <end position="313"/>
    </location>
</feature>
<dbReference type="SUPFAM" id="SSF158702">
    <property type="entry name" value="Sec63 N-terminal domain-like"/>
    <property type="match status" value="1"/>
</dbReference>
<evidence type="ECO:0000256" key="8">
    <source>
        <dbReference type="ARBA" id="ARBA00034808"/>
    </source>
</evidence>
<evidence type="ECO:0000256" key="6">
    <source>
        <dbReference type="ARBA" id="ARBA00023254"/>
    </source>
</evidence>
<evidence type="ECO:0000256" key="4">
    <source>
        <dbReference type="ARBA" id="ARBA00022840"/>
    </source>
</evidence>
<comment type="catalytic activity">
    <reaction evidence="7">
        <text>Couples ATP hydrolysis with the unwinding of duplex DNA by translocating in the 3'-5' direction.</text>
        <dbReference type="EC" id="5.6.2.4"/>
    </reaction>
</comment>
<dbReference type="FunFam" id="1.10.10.10:FF:000012">
    <property type="entry name" value="U5 small nuclear ribonucleoprotein helicase"/>
    <property type="match status" value="1"/>
</dbReference>
<evidence type="ECO:0000256" key="2">
    <source>
        <dbReference type="ARBA" id="ARBA00022801"/>
    </source>
</evidence>
<keyword evidence="3" id="KW-0347">Helicase</keyword>
<evidence type="ECO:0000256" key="9">
    <source>
        <dbReference type="ARBA" id="ARBA00048988"/>
    </source>
</evidence>
<comment type="catalytic activity">
    <reaction evidence="9">
        <text>ATP + H2O = ADP + phosphate + H(+)</text>
        <dbReference type="Rhea" id="RHEA:13065"/>
        <dbReference type="ChEBI" id="CHEBI:15377"/>
        <dbReference type="ChEBI" id="CHEBI:15378"/>
        <dbReference type="ChEBI" id="CHEBI:30616"/>
        <dbReference type="ChEBI" id="CHEBI:43474"/>
        <dbReference type="ChEBI" id="CHEBI:456216"/>
        <dbReference type="EC" id="5.6.2.4"/>
    </reaction>
</comment>
<reference evidence="11" key="2">
    <citation type="submission" date="2022-06" db="UniProtKB">
        <authorList>
            <consortium name="EnsemblMetazoa"/>
        </authorList>
    </citation>
    <scope>IDENTIFICATION</scope>
</reference>
<dbReference type="Pfam" id="PF23445">
    <property type="entry name" value="WHD_SNRNP200"/>
    <property type="match status" value="1"/>
</dbReference>
<proteinExistence type="predicted"/>
<dbReference type="InterPro" id="IPR052247">
    <property type="entry name" value="Meiotic_Crossover_Helicase"/>
</dbReference>
<dbReference type="RefSeq" id="XP_029345904.1">
    <property type="nucleotide sequence ID" value="XM_029490044.1"/>
</dbReference>
<dbReference type="PANTHER" id="PTHR47835">
    <property type="entry name" value="HFM1, ATP DEPENDENT DNA HELICASE HOMOLOG"/>
    <property type="match status" value="1"/>
</dbReference>
<dbReference type="Proteomes" id="UP000007819">
    <property type="component" value="Chromosome A2"/>
</dbReference>
<dbReference type="GO" id="GO:0016787">
    <property type="term" value="F:hydrolase activity"/>
    <property type="evidence" value="ECO:0007669"/>
    <property type="project" value="UniProtKB-KW"/>
</dbReference>
<reference evidence="12" key="1">
    <citation type="submission" date="2010-06" db="EMBL/GenBank/DDBJ databases">
        <authorList>
            <person name="Jiang H."/>
            <person name="Abraham K."/>
            <person name="Ali S."/>
            <person name="Alsbrooks S.L."/>
            <person name="Anim B.N."/>
            <person name="Anosike U.S."/>
            <person name="Attaway T."/>
            <person name="Bandaranaike D.P."/>
            <person name="Battles P.K."/>
            <person name="Bell S.N."/>
            <person name="Bell A.V."/>
            <person name="Beltran B."/>
            <person name="Bickham C."/>
            <person name="Bustamante Y."/>
            <person name="Caleb T."/>
            <person name="Canada A."/>
            <person name="Cardenas V."/>
            <person name="Carter K."/>
            <person name="Chacko J."/>
            <person name="Chandrabose M.N."/>
            <person name="Chavez D."/>
            <person name="Chavez A."/>
            <person name="Chen L."/>
            <person name="Chu H.-S."/>
            <person name="Claassen K.J."/>
            <person name="Cockrell R."/>
            <person name="Collins M."/>
            <person name="Cooper J.A."/>
            <person name="Cree A."/>
            <person name="Curry S.M."/>
            <person name="Da Y."/>
            <person name="Dao M.D."/>
            <person name="Das B."/>
            <person name="Davila M.-L."/>
            <person name="Davy-Carroll L."/>
            <person name="Denson S."/>
            <person name="Dinh H."/>
            <person name="Ebong V.E."/>
            <person name="Edwards J.R."/>
            <person name="Egan A."/>
            <person name="El-Daye J."/>
            <person name="Escobedo L."/>
            <person name="Fernandez S."/>
            <person name="Fernando P.R."/>
            <person name="Flagg N."/>
            <person name="Forbes L.D."/>
            <person name="Fowler R.G."/>
            <person name="Fu Q."/>
            <person name="Gabisi R.A."/>
            <person name="Ganer J."/>
            <person name="Garbino Pronczuk A."/>
            <person name="Garcia R.M."/>
            <person name="Garner T."/>
            <person name="Garrett T.E."/>
            <person name="Gonzalez D.A."/>
            <person name="Hamid H."/>
            <person name="Hawkins E.S."/>
            <person name="Hirani K."/>
            <person name="Hogues M.E."/>
            <person name="Hollins B."/>
            <person name="Hsiao C.-H."/>
            <person name="Jabil R."/>
            <person name="James M.L."/>
            <person name="Jhangiani S.N."/>
            <person name="Johnson B."/>
            <person name="Johnson Q."/>
            <person name="Joshi V."/>
            <person name="Kalu J.B."/>
            <person name="Kam C."/>
            <person name="Kashfia A."/>
            <person name="Keebler J."/>
            <person name="Kisamo H."/>
            <person name="Kovar C.L."/>
            <person name="Lago L.A."/>
            <person name="Lai C.-Y."/>
            <person name="Laidlaw J."/>
            <person name="Lara F."/>
            <person name="Le T.-K."/>
            <person name="Lee S.L."/>
            <person name="Legall F.H."/>
            <person name="Lemon S.J."/>
            <person name="Lewis L.R."/>
            <person name="Li B."/>
            <person name="Liu Y."/>
            <person name="Liu Y.-S."/>
            <person name="Lopez J."/>
            <person name="Lozado R.J."/>
            <person name="Lu J."/>
            <person name="Madu R.C."/>
            <person name="Maheshwari M."/>
            <person name="Maheshwari R."/>
            <person name="Malloy K."/>
            <person name="Martinez E."/>
            <person name="Mathew T."/>
            <person name="Mercado I.C."/>
            <person name="Mercado C."/>
            <person name="Meyer B."/>
            <person name="Montgomery K."/>
            <person name="Morgan M.B."/>
            <person name="Munidasa M."/>
            <person name="Nazareth L.V."/>
            <person name="Nelson J."/>
            <person name="Ng B.M."/>
            <person name="Nguyen N.B."/>
            <person name="Nguyen P.Q."/>
            <person name="Nguyen T."/>
            <person name="Obregon M."/>
            <person name="Okwuonu G.O."/>
            <person name="Onwere C.G."/>
            <person name="Orozco G."/>
            <person name="Parra A."/>
            <person name="Patel S."/>
            <person name="Patil S."/>
            <person name="Perez A."/>
            <person name="Perez Y."/>
            <person name="Pham C."/>
            <person name="Primus E.L."/>
            <person name="Pu L.-L."/>
            <person name="Puazo M."/>
            <person name="Qin X."/>
            <person name="Quiroz J.B."/>
            <person name="Reese J."/>
            <person name="Richards S."/>
            <person name="Rives C.M."/>
            <person name="Robberts R."/>
            <person name="Ruiz S.J."/>
            <person name="Ruiz M.J."/>
            <person name="Santibanez J."/>
            <person name="Schneider B.W."/>
            <person name="Sisson I."/>
            <person name="Smith M."/>
            <person name="Sodergren E."/>
            <person name="Song X.-Z."/>
            <person name="Song B.B."/>
            <person name="Summersgill H."/>
            <person name="Thelus R."/>
            <person name="Thornton R.D."/>
            <person name="Trejos Z.Y."/>
            <person name="Usmani K."/>
            <person name="Vattathil S."/>
            <person name="Villasana D."/>
            <person name="Walker D.L."/>
            <person name="Wang S."/>
            <person name="Wang K."/>
            <person name="White C.S."/>
            <person name="Williams A.C."/>
            <person name="Williamson J."/>
            <person name="Wilson K."/>
            <person name="Woghiren I.O."/>
            <person name="Woodworth J.R."/>
            <person name="Worley K.C."/>
            <person name="Wright R.A."/>
            <person name="Wu W."/>
            <person name="Young L."/>
            <person name="Zhang L."/>
            <person name="Zhang J."/>
            <person name="Zhu Y."/>
            <person name="Muzny D.M."/>
            <person name="Weinstock G."/>
            <person name="Gibbs R.A."/>
        </authorList>
    </citation>
    <scope>NUCLEOTIDE SEQUENCE [LARGE SCALE GENOMIC DNA]</scope>
    <source>
        <strain evidence="12">LSR1</strain>
    </source>
</reference>
<evidence type="ECO:0000259" key="10">
    <source>
        <dbReference type="SMART" id="SM00973"/>
    </source>
</evidence>
<dbReference type="InterPro" id="IPR036388">
    <property type="entry name" value="WH-like_DNA-bd_sf"/>
</dbReference>
<organism evidence="11 12">
    <name type="scientific">Acyrthosiphon pisum</name>
    <name type="common">Pea aphid</name>
    <dbReference type="NCBI Taxonomy" id="7029"/>
    <lineage>
        <taxon>Eukaryota</taxon>
        <taxon>Metazoa</taxon>
        <taxon>Ecdysozoa</taxon>
        <taxon>Arthropoda</taxon>
        <taxon>Hexapoda</taxon>
        <taxon>Insecta</taxon>
        <taxon>Pterygota</taxon>
        <taxon>Neoptera</taxon>
        <taxon>Paraneoptera</taxon>
        <taxon>Hemiptera</taxon>
        <taxon>Sternorrhyncha</taxon>
        <taxon>Aphidomorpha</taxon>
        <taxon>Aphidoidea</taxon>
        <taxon>Aphididae</taxon>
        <taxon>Macrosiphini</taxon>
        <taxon>Acyrthosiphon</taxon>
    </lineage>
</organism>
<protein>
    <recommendedName>
        <fullName evidence="8">DNA 3'-5' helicase</fullName>
        <ecNumber evidence="8">5.6.2.4</ecNumber>
    </recommendedName>
</protein>
<dbReference type="OrthoDB" id="5575at2759"/>
<dbReference type="SMART" id="SM00973">
    <property type="entry name" value="Sec63"/>
    <property type="match status" value="1"/>
</dbReference>
<keyword evidence="4" id="KW-0067">ATP-binding</keyword>
<dbReference type="InterPro" id="IPR004179">
    <property type="entry name" value="Sec63-dom"/>
</dbReference>
<keyword evidence="6" id="KW-0469">Meiosis</keyword>
<keyword evidence="12" id="KW-1185">Reference proteome</keyword>
<name>A0A8R2NU16_ACYPI</name>
<dbReference type="KEGG" id="api:115034175"/>
<accession>A0A8R2NU16</accession>